<name>A0A9D2AQV3_9FIRM</name>
<proteinExistence type="predicted"/>
<gene>
    <name evidence="2" type="ORF">H9737_04535</name>
</gene>
<protein>
    <submittedName>
        <fullName evidence="2">Uncharacterized protein</fullName>
    </submittedName>
</protein>
<accession>A0A9D2AQV3</accession>
<reference evidence="2" key="2">
    <citation type="submission" date="2021-04" db="EMBL/GenBank/DDBJ databases">
        <authorList>
            <person name="Gilroy R."/>
        </authorList>
    </citation>
    <scope>NUCLEOTIDE SEQUENCE</scope>
    <source>
        <strain evidence="2">26628</strain>
    </source>
</reference>
<dbReference type="AlphaFoldDB" id="A0A9D2AQV3"/>
<reference evidence="2" key="1">
    <citation type="journal article" date="2021" name="PeerJ">
        <title>Extensive microbial diversity within the chicken gut microbiome revealed by metagenomics and culture.</title>
        <authorList>
            <person name="Gilroy R."/>
            <person name="Ravi A."/>
            <person name="Getino M."/>
            <person name="Pursley I."/>
            <person name="Horton D.L."/>
            <person name="Alikhan N.F."/>
            <person name="Baker D."/>
            <person name="Gharbi K."/>
            <person name="Hall N."/>
            <person name="Watson M."/>
            <person name="Adriaenssens E.M."/>
            <person name="Foster-Nyarko E."/>
            <person name="Jarju S."/>
            <person name="Secka A."/>
            <person name="Antonio M."/>
            <person name="Oren A."/>
            <person name="Chaudhuri R.R."/>
            <person name="La Ragione R."/>
            <person name="Hildebrand F."/>
            <person name="Pallen M.J."/>
        </authorList>
    </citation>
    <scope>NUCLEOTIDE SEQUENCE</scope>
    <source>
        <strain evidence="2">26628</strain>
    </source>
</reference>
<evidence type="ECO:0000256" key="1">
    <source>
        <dbReference type="SAM" id="Phobius"/>
    </source>
</evidence>
<keyword evidence="1" id="KW-1133">Transmembrane helix</keyword>
<organism evidence="2 3">
    <name type="scientific">Candidatus Borkfalkia faecigallinarum</name>
    <dbReference type="NCBI Taxonomy" id="2838509"/>
    <lineage>
        <taxon>Bacteria</taxon>
        <taxon>Bacillati</taxon>
        <taxon>Bacillota</taxon>
        <taxon>Clostridia</taxon>
        <taxon>Christensenellales</taxon>
        <taxon>Christensenellaceae</taxon>
        <taxon>Candidatus Borkfalkia</taxon>
    </lineage>
</organism>
<evidence type="ECO:0000313" key="2">
    <source>
        <dbReference type="EMBL" id="HIX46942.1"/>
    </source>
</evidence>
<evidence type="ECO:0000313" key="3">
    <source>
        <dbReference type="Proteomes" id="UP000824249"/>
    </source>
</evidence>
<dbReference type="Proteomes" id="UP000824249">
    <property type="component" value="Unassembled WGS sequence"/>
</dbReference>
<sequence length="64" mass="7080">MPPLFFVLAAALLVHYVLALVTVGLVLKEIGLVRAAVPWNLVVLLIPLLGPAAYLLFRLFRKKK</sequence>
<comment type="caution">
    <text evidence="2">The sequence shown here is derived from an EMBL/GenBank/DDBJ whole genome shotgun (WGS) entry which is preliminary data.</text>
</comment>
<keyword evidence="1" id="KW-0472">Membrane</keyword>
<feature type="transmembrane region" description="Helical" evidence="1">
    <location>
        <begin position="35"/>
        <end position="57"/>
    </location>
</feature>
<dbReference type="EMBL" id="DXFD01000067">
    <property type="protein sequence ID" value="HIX46942.1"/>
    <property type="molecule type" value="Genomic_DNA"/>
</dbReference>
<keyword evidence="1" id="KW-0812">Transmembrane</keyword>